<accession>A0ABX1T071</accession>
<name>A0ABX1T071_9BIFI</name>
<dbReference type="EMBL" id="JAAIIJ010000036">
    <property type="protein sequence ID" value="NMN02832.1"/>
    <property type="molecule type" value="Genomic_DNA"/>
</dbReference>
<gene>
    <name evidence="2" type="ORF">G1C94_1454</name>
</gene>
<feature type="region of interest" description="Disordered" evidence="1">
    <location>
        <begin position="99"/>
        <end position="130"/>
    </location>
</feature>
<dbReference type="Proteomes" id="UP000553756">
    <property type="component" value="Unassembled WGS sequence"/>
</dbReference>
<proteinExistence type="predicted"/>
<dbReference type="RefSeq" id="WP_172147234.1">
    <property type="nucleotide sequence ID" value="NZ_JAAIIJ010000036.1"/>
</dbReference>
<protein>
    <submittedName>
        <fullName evidence="2">Uncharacterized protein</fullName>
    </submittedName>
</protein>
<comment type="caution">
    <text evidence="2">The sequence shown here is derived from an EMBL/GenBank/DDBJ whole genome shotgun (WGS) entry which is preliminary data.</text>
</comment>
<feature type="non-terminal residue" evidence="2">
    <location>
        <position position="1"/>
    </location>
</feature>
<reference evidence="2 3" key="1">
    <citation type="submission" date="2020-02" db="EMBL/GenBank/DDBJ databases">
        <title>Characterization of phylogenetic diversity of novel bifidobacterial species isolated in Czech ZOOs.</title>
        <authorList>
            <person name="Lugli G.A."/>
            <person name="Vera N.B."/>
            <person name="Ventura M."/>
        </authorList>
    </citation>
    <scope>NUCLEOTIDE SEQUENCE [LARGE SCALE GENOMIC DNA]</scope>
    <source>
        <strain evidence="2 3">DSM 109963</strain>
    </source>
</reference>
<feature type="compositionally biased region" description="Basic and acidic residues" evidence="1">
    <location>
        <begin position="117"/>
        <end position="130"/>
    </location>
</feature>
<feature type="region of interest" description="Disordered" evidence="1">
    <location>
        <begin position="1"/>
        <end position="36"/>
    </location>
</feature>
<evidence type="ECO:0000313" key="3">
    <source>
        <dbReference type="Proteomes" id="UP000553756"/>
    </source>
</evidence>
<sequence>QQSDNQTVQSAQADPVEETQSEDKASEEVPVQDGEVMATTGQSDAINRLVFNAGVDSPEKARVVFRALAGRDIDSARYLSQIDAENLLSAPDLVASRTKEALREYAKTSSDASSGNRDNENQNNEKEQAE</sequence>
<evidence type="ECO:0000256" key="1">
    <source>
        <dbReference type="SAM" id="MobiDB-lite"/>
    </source>
</evidence>
<feature type="compositionally biased region" description="Polar residues" evidence="1">
    <location>
        <begin position="107"/>
        <end position="116"/>
    </location>
</feature>
<evidence type="ECO:0000313" key="2">
    <source>
        <dbReference type="EMBL" id="NMN02832.1"/>
    </source>
</evidence>
<feature type="compositionally biased region" description="Polar residues" evidence="1">
    <location>
        <begin position="1"/>
        <end position="12"/>
    </location>
</feature>
<organism evidence="2 3">
    <name type="scientific">Bifidobacterium panos</name>
    <dbReference type="NCBI Taxonomy" id="2675321"/>
    <lineage>
        <taxon>Bacteria</taxon>
        <taxon>Bacillati</taxon>
        <taxon>Actinomycetota</taxon>
        <taxon>Actinomycetes</taxon>
        <taxon>Bifidobacteriales</taxon>
        <taxon>Bifidobacteriaceae</taxon>
        <taxon>Bifidobacterium</taxon>
    </lineage>
</organism>
<keyword evidence="3" id="KW-1185">Reference proteome</keyword>